<dbReference type="InterPro" id="IPR038408">
    <property type="entry name" value="GNK2_sf"/>
</dbReference>
<dbReference type="PROSITE" id="PS00108">
    <property type="entry name" value="PROTEIN_KINASE_ST"/>
    <property type="match status" value="1"/>
</dbReference>
<dbReference type="InterPro" id="IPR002902">
    <property type="entry name" value="GNK2"/>
</dbReference>
<evidence type="ECO:0000256" key="11">
    <source>
        <dbReference type="ARBA" id="ARBA00022989"/>
    </source>
</evidence>
<dbReference type="STRING" id="180498.A0A067K7R2"/>
<dbReference type="FunFam" id="3.30.430.20:FF:000029">
    <property type="entry name" value="Cysteine-rich receptor-like protein kinase 42"/>
    <property type="match status" value="1"/>
</dbReference>
<dbReference type="SMART" id="SM00220">
    <property type="entry name" value="S_TKc"/>
    <property type="match status" value="1"/>
</dbReference>
<evidence type="ECO:0000256" key="9">
    <source>
        <dbReference type="ARBA" id="ARBA00022777"/>
    </source>
</evidence>
<evidence type="ECO:0000256" key="14">
    <source>
        <dbReference type="ARBA" id="ARBA00023180"/>
    </source>
</evidence>
<feature type="domain" description="Protein kinase" evidence="19">
    <location>
        <begin position="265"/>
        <end position="549"/>
    </location>
</feature>
<keyword evidence="4" id="KW-0808">Transferase</keyword>
<keyword evidence="8" id="KW-0547">Nucleotide-binding</keyword>
<feature type="region of interest" description="Disordered" evidence="17">
    <location>
        <begin position="582"/>
        <end position="610"/>
    </location>
</feature>
<evidence type="ECO:0008006" key="23">
    <source>
        <dbReference type="Google" id="ProtNLM"/>
    </source>
</evidence>
<keyword evidence="3" id="KW-0597">Phosphoprotein</keyword>
<feature type="transmembrane region" description="Helical" evidence="18">
    <location>
        <begin position="206"/>
        <end position="229"/>
    </location>
</feature>
<dbReference type="GO" id="GO:0004674">
    <property type="term" value="F:protein serine/threonine kinase activity"/>
    <property type="evidence" value="ECO:0007669"/>
    <property type="project" value="UniProtKB-KW"/>
</dbReference>
<keyword evidence="13" id="KW-0675">Receptor</keyword>
<reference evidence="21 22" key="1">
    <citation type="journal article" date="2014" name="PLoS ONE">
        <title>Global Analysis of Gene Expression Profiles in Physic Nut (Jatropha curcas L.) Seedlings Exposed to Salt Stress.</title>
        <authorList>
            <person name="Zhang L."/>
            <person name="Zhang C."/>
            <person name="Wu P."/>
            <person name="Chen Y."/>
            <person name="Li M."/>
            <person name="Jiang H."/>
            <person name="Wu G."/>
        </authorList>
    </citation>
    <scope>NUCLEOTIDE SEQUENCE [LARGE SCALE GENOMIC DNA]</scope>
    <source>
        <strain evidence="22">cv. GZQX0401</strain>
        <tissue evidence="21">Young leaves</tissue>
    </source>
</reference>
<evidence type="ECO:0000313" key="21">
    <source>
        <dbReference type="EMBL" id="KDP31073.1"/>
    </source>
</evidence>
<evidence type="ECO:0000256" key="15">
    <source>
        <dbReference type="ARBA" id="ARBA00047558"/>
    </source>
</evidence>
<comment type="catalytic activity">
    <reaction evidence="15">
        <text>L-seryl-[protein] + ATP = O-phospho-L-seryl-[protein] + ADP + H(+)</text>
        <dbReference type="Rhea" id="RHEA:17989"/>
        <dbReference type="Rhea" id="RHEA-COMP:9863"/>
        <dbReference type="Rhea" id="RHEA-COMP:11604"/>
        <dbReference type="ChEBI" id="CHEBI:15378"/>
        <dbReference type="ChEBI" id="CHEBI:29999"/>
        <dbReference type="ChEBI" id="CHEBI:30616"/>
        <dbReference type="ChEBI" id="CHEBI:83421"/>
        <dbReference type="ChEBI" id="CHEBI:456216"/>
    </reaction>
</comment>
<dbReference type="AlphaFoldDB" id="A0A067K7R2"/>
<dbReference type="FunFam" id="1.10.510.10:FF:000336">
    <property type="entry name" value="Cysteine-rich receptor-like protein kinase 2"/>
    <property type="match status" value="1"/>
</dbReference>
<dbReference type="Gene3D" id="3.30.430.20">
    <property type="entry name" value="Gnk2 domain, C-X8-C-X2-C motif"/>
    <property type="match status" value="2"/>
</dbReference>
<organism evidence="21 22">
    <name type="scientific">Jatropha curcas</name>
    <name type="common">Barbados nut</name>
    <dbReference type="NCBI Taxonomy" id="180498"/>
    <lineage>
        <taxon>Eukaryota</taxon>
        <taxon>Viridiplantae</taxon>
        <taxon>Streptophyta</taxon>
        <taxon>Embryophyta</taxon>
        <taxon>Tracheophyta</taxon>
        <taxon>Spermatophyta</taxon>
        <taxon>Magnoliopsida</taxon>
        <taxon>eudicotyledons</taxon>
        <taxon>Gunneridae</taxon>
        <taxon>Pentapetalae</taxon>
        <taxon>rosids</taxon>
        <taxon>fabids</taxon>
        <taxon>Malpighiales</taxon>
        <taxon>Euphorbiaceae</taxon>
        <taxon>Crotonoideae</taxon>
        <taxon>Jatropheae</taxon>
        <taxon>Jatropha</taxon>
    </lineage>
</organism>
<keyword evidence="7" id="KW-0677">Repeat</keyword>
<evidence type="ECO:0000256" key="6">
    <source>
        <dbReference type="ARBA" id="ARBA00022729"/>
    </source>
</evidence>
<dbReference type="SUPFAM" id="SSF56112">
    <property type="entry name" value="Protein kinase-like (PK-like)"/>
    <property type="match status" value="1"/>
</dbReference>
<keyword evidence="2" id="KW-0723">Serine/threonine-protein kinase</keyword>
<keyword evidence="14" id="KW-0325">Glycoprotein</keyword>
<feature type="compositionally biased region" description="Polar residues" evidence="17">
    <location>
        <begin position="587"/>
        <end position="596"/>
    </location>
</feature>
<keyword evidence="5 18" id="KW-0812">Transmembrane</keyword>
<evidence type="ECO:0000259" key="20">
    <source>
        <dbReference type="PROSITE" id="PS51473"/>
    </source>
</evidence>
<comment type="catalytic activity">
    <reaction evidence="16">
        <text>L-threonyl-[protein] + ATP = O-phospho-L-threonyl-[protein] + ADP + H(+)</text>
        <dbReference type="Rhea" id="RHEA:46608"/>
        <dbReference type="Rhea" id="RHEA-COMP:11060"/>
        <dbReference type="Rhea" id="RHEA-COMP:11605"/>
        <dbReference type="ChEBI" id="CHEBI:15378"/>
        <dbReference type="ChEBI" id="CHEBI:30013"/>
        <dbReference type="ChEBI" id="CHEBI:30616"/>
        <dbReference type="ChEBI" id="CHEBI:61977"/>
        <dbReference type="ChEBI" id="CHEBI:456216"/>
    </reaction>
</comment>
<evidence type="ECO:0000256" key="4">
    <source>
        <dbReference type="ARBA" id="ARBA00022679"/>
    </source>
</evidence>
<dbReference type="InterPro" id="IPR008271">
    <property type="entry name" value="Ser/Thr_kinase_AS"/>
</dbReference>
<dbReference type="Pfam" id="PF01657">
    <property type="entry name" value="Stress-antifung"/>
    <property type="match status" value="2"/>
</dbReference>
<proteinExistence type="predicted"/>
<dbReference type="KEGG" id="jcu:105640743"/>
<dbReference type="Proteomes" id="UP000027138">
    <property type="component" value="Unassembled WGS sequence"/>
</dbReference>
<evidence type="ECO:0000256" key="5">
    <source>
        <dbReference type="ARBA" id="ARBA00022692"/>
    </source>
</evidence>
<protein>
    <recommendedName>
        <fullName evidence="23">Protein kinase domain-containing protein</fullName>
    </recommendedName>
</protein>
<dbReference type="Gene3D" id="3.30.200.20">
    <property type="entry name" value="Phosphorylase Kinase, domain 1"/>
    <property type="match status" value="1"/>
</dbReference>
<dbReference type="Pfam" id="PF07714">
    <property type="entry name" value="PK_Tyr_Ser-Thr"/>
    <property type="match status" value="1"/>
</dbReference>
<name>A0A067K7R2_JATCU</name>
<dbReference type="InterPro" id="IPR052059">
    <property type="entry name" value="CR_Ser/Thr_kinase"/>
</dbReference>
<evidence type="ECO:0000256" key="1">
    <source>
        <dbReference type="ARBA" id="ARBA00004167"/>
    </source>
</evidence>
<dbReference type="GO" id="GO:0005524">
    <property type="term" value="F:ATP binding"/>
    <property type="evidence" value="ECO:0007669"/>
    <property type="project" value="UniProtKB-KW"/>
</dbReference>
<evidence type="ECO:0000256" key="7">
    <source>
        <dbReference type="ARBA" id="ARBA00022737"/>
    </source>
</evidence>
<keyword evidence="10" id="KW-0067">ATP-binding</keyword>
<evidence type="ECO:0000256" key="2">
    <source>
        <dbReference type="ARBA" id="ARBA00022527"/>
    </source>
</evidence>
<dbReference type="FunFam" id="3.30.200.20:FF:000177">
    <property type="entry name" value="Cysteine-rich receptor-like protein kinase 2"/>
    <property type="match status" value="1"/>
</dbReference>
<keyword evidence="9" id="KW-0418">Kinase</keyword>
<evidence type="ECO:0000256" key="18">
    <source>
        <dbReference type="SAM" id="Phobius"/>
    </source>
</evidence>
<feature type="domain" description="Gnk2-homologous" evidence="20">
    <location>
        <begin position="85"/>
        <end position="190"/>
    </location>
</feature>
<dbReference type="GO" id="GO:0016020">
    <property type="term" value="C:membrane"/>
    <property type="evidence" value="ECO:0007669"/>
    <property type="project" value="UniProtKB-SubCell"/>
</dbReference>
<evidence type="ECO:0000256" key="12">
    <source>
        <dbReference type="ARBA" id="ARBA00023136"/>
    </source>
</evidence>
<feature type="domain" description="Gnk2-homologous" evidence="20">
    <location>
        <begin position="1"/>
        <end position="76"/>
    </location>
</feature>
<evidence type="ECO:0000256" key="17">
    <source>
        <dbReference type="SAM" id="MobiDB-lite"/>
    </source>
</evidence>
<sequence>MESIQQQVSRNKWGSASITSPSPQVYGLAQCHSDLSSLDCQLCFSLGRIKLPRCVPKSAGRIYLDGCFLRYDSYSFFNESVNSKYDAVNCSQPTGDLIDNSLHMEFSKKVADIIKNVTDRALQNGTFATVEAKGGVAPAYALAQCWNSLTYAHCRDCLVKAGSQLRECAPSSQGQALFTGCYMRYSTEKFFKTTSKSKHQGFDNGIIGAIVLAAIAFLVLASFGAFIGYRRLSTEKEDLTVRRRFSAMSNLNFKYEVLEKATNYFSDEMKLGQGGAGSVFKGNLTDGRIVAVKRLVYNTRQWVDQFFNEVNLISGIQHKNLVRLLGCSIEGPESLLVYEYVPNRSLDQILFAKDTVNILSWPQRYNIILGTAEGLAYLHGGSGVKIIHRDIKTSNILLDEKLTPKIADFGLARCFTADNTHISTGIAGTLGYMAPEYLIRGQLTEKADVYGFGVLVLEIATGKKNSVYSQGSSSILHSVWRHYKAKRIIEAIDPKLRDILPCKEAEIVLQLGLLCTQASASLRPTMAEIIQMLTDKECQMPSPKQPPFLNASILSADDFTENSITKVPLTRTSSITVNPQMVAPSPSIDTQHSLVTATPGWSPVEQSKPK</sequence>
<dbReference type="InterPro" id="IPR011009">
    <property type="entry name" value="Kinase-like_dom_sf"/>
</dbReference>
<dbReference type="EMBL" id="KK914632">
    <property type="protein sequence ID" value="KDP31073.1"/>
    <property type="molecule type" value="Genomic_DNA"/>
</dbReference>
<comment type="subcellular location">
    <subcellularLocation>
        <location evidence="1">Membrane</location>
        <topology evidence="1">Single-pass membrane protein</topology>
    </subcellularLocation>
</comment>
<accession>A0A067K7R2</accession>
<evidence type="ECO:0000256" key="10">
    <source>
        <dbReference type="ARBA" id="ARBA00022840"/>
    </source>
</evidence>
<evidence type="ECO:0000256" key="16">
    <source>
        <dbReference type="ARBA" id="ARBA00047951"/>
    </source>
</evidence>
<dbReference type="Gene3D" id="1.10.510.10">
    <property type="entry name" value="Transferase(Phosphotransferase) domain 1"/>
    <property type="match status" value="1"/>
</dbReference>
<dbReference type="PROSITE" id="PS51473">
    <property type="entry name" value="GNK2"/>
    <property type="match status" value="2"/>
</dbReference>
<dbReference type="PANTHER" id="PTHR47973">
    <property type="entry name" value="CYSTEINE-RICH RECEPTOR-LIKE PROTEIN KINASE 3"/>
    <property type="match status" value="1"/>
</dbReference>
<evidence type="ECO:0000259" key="19">
    <source>
        <dbReference type="PROSITE" id="PS50011"/>
    </source>
</evidence>
<dbReference type="InterPro" id="IPR001245">
    <property type="entry name" value="Ser-Thr/Tyr_kinase_cat_dom"/>
</dbReference>
<keyword evidence="11 18" id="KW-1133">Transmembrane helix</keyword>
<evidence type="ECO:0000256" key="13">
    <source>
        <dbReference type="ARBA" id="ARBA00023170"/>
    </source>
</evidence>
<keyword evidence="22" id="KW-1185">Reference proteome</keyword>
<dbReference type="FunFam" id="3.30.430.20:FF:000015">
    <property type="entry name" value="Cysteine-rich receptor-like protein kinase 3"/>
    <property type="match status" value="1"/>
</dbReference>
<dbReference type="PROSITE" id="PS50011">
    <property type="entry name" value="PROTEIN_KINASE_DOM"/>
    <property type="match status" value="1"/>
</dbReference>
<evidence type="ECO:0000256" key="8">
    <source>
        <dbReference type="ARBA" id="ARBA00022741"/>
    </source>
</evidence>
<gene>
    <name evidence="21" type="ORF">JCGZ_11449</name>
</gene>
<evidence type="ECO:0000256" key="3">
    <source>
        <dbReference type="ARBA" id="ARBA00022553"/>
    </source>
</evidence>
<dbReference type="CDD" id="cd23509">
    <property type="entry name" value="Gnk2-like"/>
    <property type="match status" value="2"/>
</dbReference>
<keyword evidence="6" id="KW-0732">Signal</keyword>
<dbReference type="CDD" id="cd14066">
    <property type="entry name" value="STKc_IRAK"/>
    <property type="match status" value="1"/>
</dbReference>
<dbReference type="OrthoDB" id="1908121at2759"/>
<keyword evidence="12 18" id="KW-0472">Membrane</keyword>
<dbReference type="InterPro" id="IPR000719">
    <property type="entry name" value="Prot_kinase_dom"/>
</dbReference>
<evidence type="ECO:0000313" key="22">
    <source>
        <dbReference type="Proteomes" id="UP000027138"/>
    </source>
</evidence>